<feature type="region of interest" description="Disordered" evidence="1">
    <location>
        <begin position="361"/>
        <end position="389"/>
    </location>
</feature>
<sequence length="886" mass="95957">MHGLRGNYKTKPAIWSCTTYGCTSFKPQRASGFHKQSLPGPSKASRTIPLFASNSTARRSLGALSSSSLFSPVWPSSDLSRQPSSQLPENFKAAATARVLSLLRPASLSHLAPSQLPASLSEQTTAPTTSEHELRQIRAQVAAARQRSIATAAHNPDLLSASQGNFQFSPLPTSAPQDARLHATPRHGDSLAVHTRPQPSVQYQQNPSHPMKRTKTTHPHPQQSMTGPSAGMVRSKSSSAAQNPFAGAGRVKPISPLQAQQGSKMDMMTNFLNESEQQQPANNYVLAHSMGNPMTSQPRKSELATVMEAGGMLEDPASWLSRHQGDLETAPPFISNDMQFSPYGQPMSAPAYQPFQSPGFPTSQCGSLTSGPTIESAMTRSNSTANQSVSGHLQMMRLNSQSSINDGLPSPEYGSFIPTGHQPTSNKRRAPDDELLVGVGNNLGEVSSALEDYSENMGRSISVDSRVSNPPSQMLAIPMQRSRTTDTFPSAHSQSSPSLGQQLDQTEQSEPMMRSISASSAKSTFSQRLRAKDSLHRQIAAANVLLAPKPASDPNEPESDSQPGSKSGKDGKVAVTKAKYERPKHPKVKCRQCDEYPDGFRGEHELRRHTEAKHGNVVKKYVCVDPTVRGLKSDYQPVTPLDKCKHCRGGKQYGAYYNAAAHLRRAHFCKKPPRAKGAAKSGNDAEAAERRGGKGGGDWPPMKDLKIWMEEKSVLVDDQDALDINTIQDEDDMQNPDMEYMDGPLPTAFGNLQPGQIDSTSFYGMGGNLPIENNEVYQNMSDLYAVSPVQQLDTMMMPSVGSANFDFASNVSPAFTQMLPIDHNAYHSPNVSSSSATLTAFNSFMETQQFSQASSQQTHLPMNQPSHDVGDLEFSLVFTGGGVEGC</sequence>
<evidence type="ECO:0000313" key="3">
    <source>
        <dbReference type="EMBL" id="KAL2293747.1"/>
    </source>
</evidence>
<gene>
    <name evidence="3" type="ORF">FJTKL_05561</name>
</gene>
<feature type="region of interest" description="Disordered" evidence="1">
    <location>
        <begin position="547"/>
        <end position="573"/>
    </location>
</feature>
<reference evidence="3 4" key="1">
    <citation type="submission" date="2024-03" db="EMBL/GenBank/DDBJ databases">
        <title>A high-quality draft genome sequence of Diaporthe vaccinii, a causative agent of upright dieback and viscid rot disease in cranberry plants.</title>
        <authorList>
            <person name="Sarrasin M."/>
            <person name="Lang B.F."/>
            <person name="Burger G."/>
        </authorList>
    </citation>
    <scope>NUCLEOTIDE SEQUENCE [LARGE SCALE GENOMIC DNA]</scope>
    <source>
        <strain evidence="3 4">IS7</strain>
    </source>
</reference>
<evidence type="ECO:0000256" key="1">
    <source>
        <dbReference type="SAM" id="MobiDB-lite"/>
    </source>
</evidence>
<feature type="region of interest" description="Disordered" evidence="1">
    <location>
        <begin position="482"/>
        <end position="531"/>
    </location>
</feature>
<evidence type="ECO:0000313" key="4">
    <source>
        <dbReference type="Proteomes" id="UP001600888"/>
    </source>
</evidence>
<feature type="compositionally biased region" description="Polar residues" evidence="1">
    <location>
        <begin position="161"/>
        <end position="176"/>
    </location>
</feature>
<proteinExistence type="predicted"/>
<keyword evidence="4" id="KW-1185">Reference proteome</keyword>
<dbReference type="EMBL" id="JBAWTH010000001">
    <property type="protein sequence ID" value="KAL2293747.1"/>
    <property type="molecule type" value="Genomic_DNA"/>
</dbReference>
<protein>
    <recommendedName>
        <fullName evidence="2">DUF7896 domain-containing protein</fullName>
    </recommendedName>
</protein>
<organism evidence="3 4">
    <name type="scientific">Diaporthe vaccinii</name>
    <dbReference type="NCBI Taxonomy" id="105482"/>
    <lineage>
        <taxon>Eukaryota</taxon>
        <taxon>Fungi</taxon>
        <taxon>Dikarya</taxon>
        <taxon>Ascomycota</taxon>
        <taxon>Pezizomycotina</taxon>
        <taxon>Sordariomycetes</taxon>
        <taxon>Sordariomycetidae</taxon>
        <taxon>Diaporthales</taxon>
        <taxon>Diaporthaceae</taxon>
        <taxon>Diaporthe</taxon>
        <taxon>Diaporthe eres species complex</taxon>
    </lineage>
</organism>
<dbReference type="Proteomes" id="UP001600888">
    <property type="component" value="Unassembled WGS sequence"/>
</dbReference>
<dbReference type="Pfam" id="PF25438">
    <property type="entry name" value="DUF7896"/>
    <property type="match status" value="1"/>
</dbReference>
<dbReference type="PANTHER" id="PTHR42031">
    <property type="entry name" value="KEY LIME PATHOGENICITY PROTEIN"/>
    <property type="match status" value="1"/>
</dbReference>
<feature type="region of interest" description="Disordered" evidence="1">
    <location>
        <begin position="161"/>
        <end position="253"/>
    </location>
</feature>
<accession>A0ABR4FGC2</accession>
<feature type="compositionally biased region" description="Polar residues" evidence="1">
    <location>
        <begin position="197"/>
        <end position="208"/>
    </location>
</feature>
<dbReference type="PANTHER" id="PTHR42031:SF1">
    <property type="entry name" value="KEY LIME PATHOGENICITY PROTEIN"/>
    <property type="match status" value="1"/>
</dbReference>
<feature type="domain" description="DUF7896" evidence="2">
    <location>
        <begin position="618"/>
        <end position="711"/>
    </location>
</feature>
<evidence type="ECO:0000259" key="2">
    <source>
        <dbReference type="Pfam" id="PF25438"/>
    </source>
</evidence>
<comment type="caution">
    <text evidence="3">The sequence shown here is derived from an EMBL/GenBank/DDBJ whole genome shotgun (WGS) entry which is preliminary data.</text>
</comment>
<feature type="compositionally biased region" description="Low complexity" evidence="1">
    <location>
        <begin position="515"/>
        <end position="526"/>
    </location>
</feature>
<dbReference type="InterPro" id="IPR057218">
    <property type="entry name" value="DUF7896"/>
</dbReference>
<dbReference type="PROSITE" id="PS51257">
    <property type="entry name" value="PROKAR_LIPOPROTEIN"/>
    <property type="match status" value="1"/>
</dbReference>
<name>A0ABR4FGC2_9PEZI</name>
<feature type="region of interest" description="Disordered" evidence="1">
    <location>
        <begin position="672"/>
        <end position="700"/>
    </location>
</feature>
<feature type="compositionally biased region" description="Polar residues" evidence="1">
    <location>
        <begin position="482"/>
        <end position="509"/>
    </location>
</feature>